<name>A0A2A7UU61_COMTR</name>
<dbReference type="GO" id="GO:0005524">
    <property type="term" value="F:ATP binding"/>
    <property type="evidence" value="ECO:0007669"/>
    <property type="project" value="UniProtKB-UniRule"/>
</dbReference>
<evidence type="ECO:0000256" key="16">
    <source>
        <dbReference type="ARBA" id="ARBA00049209"/>
    </source>
</evidence>
<dbReference type="GO" id="GO:0052856">
    <property type="term" value="F:NAD(P)HX epimerase activity"/>
    <property type="evidence" value="ECO:0007669"/>
    <property type="project" value="UniProtKB-UniRule"/>
</dbReference>
<dbReference type="InterPro" id="IPR000631">
    <property type="entry name" value="CARKD"/>
</dbReference>
<feature type="binding site" evidence="18">
    <location>
        <position position="178"/>
    </location>
    <ligand>
        <name>K(+)</name>
        <dbReference type="ChEBI" id="CHEBI:29103"/>
    </ligand>
</feature>
<evidence type="ECO:0000256" key="14">
    <source>
        <dbReference type="ARBA" id="ARBA00025153"/>
    </source>
</evidence>
<keyword evidence="13" id="KW-0511">Multifunctional enzyme</keyword>
<evidence type="ECO:0000256" key="2">
    <source>
        <dbReference type="ARBA" id="ARBA00000909"/>
    </source>
</evidence>
<evidence type="ECO:0000256" key="12">
    <source>
        <dbReference type="ARBA" id="ARBA00023239"/>
    </source>
</evidence>
<comment type="similarity">
    <text evidence="4 19">In the C-terminal section; belongs to the NnrD/CARKD family.</text>
</comment>
<comment type="function">
    <text evidence="14 19">Bifunctional enzyme that catalyzes the epimerization of the S- and R-forms of NAD(P)HX and the dehydration of the S-form of NAD(P)HX at the expense of ADP, which is converted to AMP. This allows the repair of both epimers of NAD(P)HX, a damaged form of NAD(P)H that is a result of enzymatic or heat-dependent hydration.</text>
</comment>
<feature type="binding site" evidence="18">
    <location>
        <position position="139"/>
    </location>
    <ligand>
        <name>K(+)</name>
        <dbReference type="ChEBI" id="CHEBI:29103"/>
    </ligand>
</feature>
<dbReference type="STRING" id="1219032.GCA_001515545_01796"/>
<keyword evidence="7 17" id="KW-0067">ATP-binding</keyword>
<evidence type="ECO:0000256" key="7">
    <source>
        <dbReference type="ARBA" id="ARBA00022840"/>
    </source>
</evidence>
<comment type="similarity">
    <text evidence="18">Belongs to the NnrE/AIBP family.</text>
</comment>
<feature type="binding site" evidence="18">
    <location>
        <position position="175"/>
    </location>
    <ligand>
        <name>(6S)-NADPHX</name>
        <dbReference type="ChEBI" id="CHEBI:64076"/>
    </ligand>
</feature>
<evidence type="ECO:0000256" key="13">
    <source>
        <dbReference type="ARBA" id="ARBA00023268"/>
    </source>
</evidence>
<dbReference type="RefSeq" id="WP_083520422.1">
    <property type="nucleotide sequence ID" value="NZ_PDEA01000001.1"/>
</dbReference>
<protein>
    <recommendedName>
        <fullName evidence="19">Bifunctional NAD(P)H-hydrate repair enzyme</fullName>
    </recommendedName>
    <alternativeName>
        <fullName evidence="19">Nicotinamide nucleotide repair protein</fullName>
    </alternativeName>
    <domain>
        <recommendedName>
            <fullName evidence="19">ADP-dependent (S)-NAD(P)H-hydrate dehydratase</fullName>
            <ecNumber evidence="19">4.2.1.136</ecNumber>
        </recommendedName>
        <alternativeName>
            <fullName evidence="19">ADP-dependent NAD(P)HX dehydratase</fullName>
        </alternativeName>
    </domain>
    <domain>
        <recommendedName>
            <fullName evidence="19">NAD(P)H-hydrate epimerase</fullName>
            <ecNumber evidence="19">5.1.99.6</ecNumber>
        </recommendedName>
    </domain>
</protein>
<evidence type="ECO:0000256" key="10">
    <source>
        <dbReference type="ARBA" id="ARBA00023027"/>
    </source>
</evidence>
<evidence type="ECO:0000256" key="4">
    <source>
        <dbReference type="ARBA" id="ARBA00009524"/>
    </source>
</evidence>
<evidence type="ECO:0000256" key="15">
    <source>
        <dbReference type="ARBA" id="ARBA00048238"/>
    </source>
</evidence>
<evidence type="ECO:0000256" key="9">
    <source>
        <dbReference type="ARBA" id="ARBA00022958"/>
    </source>
</evidence>
<dbReference type="InterPro" id="IPR029056">
    <property type="entry name" value="Ribokinase-like"/>
</dbReference>
<comment type="caution">
    <text evidence="18">Lacks conserved residue(s) required for the propagation of feature annotation.</text>
</comment>
<evidence type="ECO:0000256" key="5">
    <source>
        <dbReference type="ARBA" id="ARBA00022723"/>
    </source>
</evidence>
<comment type="cofactor">
    <cofactor evidence="18 19">
        <name>K(+)</name>
        <dbReference type="ChEBI" id="CHEBI:29103"/>
    </cofactor>
    <text evidence="18 19">Binds 1 potassium ion per subunit.</text>
</comment>
<dbReference type="Gene3D" id="3.40.1190.20">
    <property type="match status" value="1"/>
</dbReference>
<proteinExistence type="inferred from homology"/>
<comment type="function">
    <text evidence="18">Catalyzes the epimerization of the S- and R-forms of NAD(P)HX, a damaged form of NAD(P)H that is a result of enzymatic or heat-dependent hydration. This is a prerequisite for the S-specific NAD(P)H-hydrate dehydratase to allow the repair of both epimers of NAD(P)HX.</text>
</comment>
<keyword evidence="8 17" id="KW-0521">NADP</keyword>
<feature type="binding site" evidence="17">
    <location>
        <position position="394"/>
    </location>
    <ligand>
        <name>(6S)-NADPHX</name>
        <dbReference type="ChEBI" id="CHEBI:64076"/>
    </ligand>
</feature>
<evidence type="ECO:0000313" key="23">
    <source>
        <dbReference type="Proteomes" id="UP000220246"/>
    </source>
</evidence>
<dbReference type="PIRSF" id="PIRSF017184">
    <property type="entry name" value="Nnr"/>
    <property type="match status" value="1"/>
</dbReference>
<feature type="binding site" evidence="18">
    <location>
        <position position="76"/>
    </location>
    <ligand>
        <name>K(+)</name>
        <dbReference type="ChEBI" id="CHEBI:29103"/>
    </ligand>
</feature>
<comment type="function">
    <text evidence="17">Catalyzes the dehydration of the S-form of NAD(P)HX at the expense of ADP, which is converted to AMP. Together with NAD(P)HX epimerase, which catalyzes the epimerization of the S- and R-forms, the enzyme allows the repair of both epimers of NAD(P)HX, a damaged form of NAD(P)H that is a result of enzymatic or heat-dependent hydration.</text>
</comment>
<dbReference type="EC" id="4.2.1.136" evidence="19"/>
<comment type="catalytic activity">
    <reaction evidence="2 18 19">
        <text>(6R)-NADPHX = (6S)-NADPHX</text>
        <dbReference type="Rhea" id="RHEA:32227"/>
        <dbReference type="ChEBI" id="CHEBI:64076"/>
        <dbReference type="ChEBI" id="CHEBI:64077"/>
        <dbReference type="EC" id="5.1.99.6"/>
    </reaction>
</comment>
<dbReference type="OrthoDB" id="9806925at2"/>
<comment type="similarity">
    <text evidence="3 19">In the N-terminal section; belongs to the NnrE/AIBP family.</text>
</comment>
<keyword evidence="12 17" id="KW-0456">Lyase</keyword>
<feature type="binding site" evidence="17">
    <location>
        <position position="340"/>
    </location>
    <ligand>
        <name>(6S)-NADPHX</name>
        <dbReference type="ChEBI" id="CHEBI:64076"/>
    </ligand>
</feature>
<feature type="domain" description="YjeF N-terminal" evidence="21">
    <location>
        <begin position="29"/>
        <end position="238"/>
    </location>
</feature>
<dbReference type="PROSITE" id="PS51383">
    <property type="entry name" value="YJEF_C_3"/>
    <property type="match status" value="1"/>
</dbReference>
<dbReference type="Proteomes" id="UP000220246">
    <property type="component" value="Unassembled WGS sequence"/>
</dbReference>
<sequence>MRSLTALPPAVRRLQRAAGGQPLYDTATTRLIEAHALDAAPSPSLMQRAGAALAQLGRAIAPHARQVWLACGAGNNGGDGLQAAAAFQAAGYATSVHWLGDPQRCSSDTHAAWLAAQKAGVRFLDSAPPALDAQDLAVDALLGIGASTRQLPPNDPLVQLLQWLHLCPAPVLCADLPTGLQADTGQYLPGMAFERAPRSPRHTLSFLTLKPGLFTGAGRDAAGEVWWDDLGVDLNQHPDHRPCAQLGGAMALRSRAHASHKGSYGDVAVIGGEGLYLRGMGMGGAAVLAATAALHHGAGRVMLALLDEGACQLLPQQPELMLRQVSALHWDQGVVVCGCGGGQAVAAVLPQALEQAHRLVLDADALNAIATDSALQHLLASRAHIGLHTILTPHPLEAARLLGSDTTAVQADRLQAAHQLSQQTSSTVVLKGSGSIIASPHQLPCINGSGNALLATAGTGDVLAGMVGAAWAQGLPPHTAAQWAVWRHGHLAEQWPAGQALTAGALARCS</sequence>
<dbReference type="Pfam" id="PF01256">
    <property type="entry name" value="Carb_kinase"/>
    <property type="match status" value="1"/>
</dbReference>
<feature type="binding site" evidence="17">
    <location>
        <position position="460"/>
    </location>
    <ligand>
        <name>AMP</name>
        <dbReference type="ChEBI" id="CHEBI:456215"/>
    </ligand>
</feature>
<comment type="catalytic activity">
    <reaction evidence="1 18 19">
        <text>(6R)-NADHX = (6S)-NADHX</text>
        <dbReference type="Rhea" id="RHEA:32215"/>
        <dbReference type="ChEBI" id="CHEBI:64074"/>
        <dbReference type="ChEBI" id="CHEBI:64075"/>
        <dbReference type="EC" id="5.1.99.6"/>
    </reaction>
</comment>
<evidence type="ECO:0000256" key="19">
    <source>
        <dbReference type="PIRNR" id="PIRNR017184"/>
    </source>
</evidence>
<evidence type="ECO:0000256" key="1">
    <source>
        <dbReference type="ARBA" id="ARBA00000013"/>
    </source>
</evidence>
<dbReference type="PANTHER" id="PTHR12592">
    <property type="entry name" value="ATP-DEPENDENT (S)-NAD(P)H-HYDRATE DEHYDRATASE FAMILY MEMBER"/>
    <property type="match status" value="1"/>
</dbReference>
<keyword evidence="11 18" id="KW-0413">Isomerase</keyword>
<dbReference type="GeneID" id="80800846"/>
<dbReference type="GO" id="GO:0110051">
    <property type="term" value="P:metabolite repair"/>
    <property type="evidence" value="ECO:0007669"/>
    <property type="project" value="TreeGrafter"/>
</dbReference>
<dbReference type="PANTHER" id="PTHR12592:SF0">
    <property type="entry name" value="ATP-DEPENDENT (S)-NAD(P)H-HYDRATE DEHYDRATASE"/>
    <property type="match status" value="1"/>
</dbReference>
<dbReference type="InterPro" id="IPR036652">
    <property type="entry name" value="YjeF_N_dom_sf"/>
</dbReference>
<dbReference type="GO" id="GO:0052855">
    <property type="term" value="F:ADP-dependent NAD(P)H-hydrate dehydratase activity"/>
    <property type="evidence" value="ECO:0007669"/>
    <property type="project" value="UniProtKB-UniRule"/>
</dbReference>
<feature type="binding site" evidence="18">
    <location>
        <begin position="75"/>
        <end position="79"/>
    </location>
    <ligand>
        <name>(6S)-NADPHX</name>
        <dbReference type="ChEBI" id="CHEBI:64076"/>
    </ligand>
</feature>
<keyword evidence="9 18" id="KW-0630">Potassium</keyword>
<feature type="binding site" evidence="17">
    <location>
        <begin position="431"/>
        <end position="435"/>
    </location>
    <ligand>
        <name>AMP</name>
        <dbReference type="ChEBI" id="CHEBI:456215"/>
    </ligand>
</feature>
<dbReference type="InterPro" id="IPR004443">
    <property type="entry name" value="YjeF_N_dom"/>
</dbReference>
<dbReference type="Pfam" id="PF03853">
    <property type="entry name" value="YjeF_N"/>
    <property type="match status" value="1"/>
</dbReference>
<dbReference type="GO" id="GO:0046496">
    <property type="term" value="P:nicotinamide nucleotide metabolic process"/>
    <property type="evidence" value="ECO:0007669"/>
    <property type="project" value="UniProtKB-UniRule"/>
</dbReference>
<comment type="subunit">
    <text evidence="17">Homotetramer.</text>
</comment>
<keyword evidence="5 18" id="KW-0479">Metal-binding</keyword>
<reference evidence="23" key="1">
    <citation type="submission" date="2017-09" db="EMBL/GenBank/DDBJ databases">
        <title>FDA dAtabase for Regulatory Grade micrObial Sequences (FDA-ARGOS): Supporting development and validation of Infectious Disease Dx tests.</title>
        <authorList>
            <person name="Minogue T."/>
            <person name="Wolcott M."/>
            <person name="Wasieloski L."/>
            <person name="Aguilar W."/>
            <person name="Moore D."/>
            <person name="Tallon L."/>
            <person name="Sadzewicz L."/>
            <person name="Ott S."/>
            <person name="Zhao X."/>
            <person name="Nagaraj S."/>
            <person name="Vavikolanu K."/>
            <person name="Aluvathingal J."/>
            <person name="Nadendla S."/>
            <person name="Sichtig H."/>
        </authorList>
    </citation>
    <scope>NUCLEOTIDE SEQUENCE [LARGE SCALE GENOMIC DNA]</scope>
    <source>
        <strain evidence="23">FDAARGOS_394</strain>
    </source>
</reference>
<dbReference type="NCBIfam" id="TIGR00196">
    <property type="entry name" value="yjeF_cterm"/>
    <property type="match status" value="1"/>
</dbReference>
<comment type="caution">
    <text evidence="22">The sequence shown here is derived from an EMBL/GenBank/DDBJ whole genome shotgun (WGS) entry which is preliminary data.</text>
</comment>
<organism evidence="22 23">
    <name type="scientific">Comamonas terrigena</name>
    <dbReference type="NCBI Taxonomy" id="32013"/>
    <lineage>
        <taxon>Bacteria</taxon>
        <taxon>Pseudomonadati</taxon>
        <taxon>Pseudomonadota</taxon>
        <taxon>Betaproteobacteria</taxon>
        <taxon>Burkholderiales</taxon>
        <taxon>Comamonadaceae</taxon>
        <taxon>Comamonas</taxon>
    </lineage>
</organism>
<dbReference type="AlphaFoldDB" id="A0A2A7UU61"/>
<dbReference type="HAMAP" id="MF_01966">
    <property type="entry name" value="NADHX_epimerase"/>
    <property type="match status" value="1"/>
</dbReference>
<comment type="cofactor">
    <cofactor evidence="17">
        <name>Mg(2+)</name>
        <dbReference type="ChEBI" id="CHEBI:18420"/>
    </cofactor>
</comment>
<feature type="binding site" evidence="17">
    <location>
        <position position="285"/>
    </location>
    <ligand>
        <name>(6S)-NADPHX</name>
        <dbReference type="ChEBI" id="CHEBI:64076"/>
    </ligand>
</feature>
<comment type="catalytic activity">
    <reaction evidence="15 17 19">
        <text>(6S)-NADHX + ADP = AMP + phosphate + NADH + H(+)</text>
        <dbReference type="Rhea" id="RHEA:32223"/>
        <dbReference type="ChEBI" id="CHEBI:15378"/>
        <dbReference type="ChEBI" id="CHEBI:43474"/>
        <dbReference type="ChEBI" id="CHEBI:57945"/>
        <dbReference type="ChEBI" id="CHEBI:64074"/>
        <dbReference type="ChEBI" id="CHEBI:456215"/>
        <dbReference type="ChEBI" id="CHEBI:456216"/>
        <dbReference type="EC" id="4.2.1.136"/>
    </reaction>
</comment>
<evidence type="ECO:0000256" key="6">
    <source>
        <dbReference type="ARBA" id="ARBA00022741"/>
    </source>
</evidence>
<dbReference type="InterPro" id="IPR017953">
    <property type="entry name" value="Carbohydrate_kinase_pred_CS"/>
</dbReference>
<feature type="binding site" evidence="17">
    <location>
        <position position="461"/>
    </location>
    <ligand>
        <name>(6S)-NADPHX</name>
        <dbReference type="ChEBI" id="CHEBI:64076"/>
    </ligand>
</feature>
<dbReference type="CDD" id="cd01171">
    <property type="entry name" value="YXKO-related"/>
    <property type="match status" value="1"/>
</dbReference>
<comment type="catalytic activity">
    <reaction evidence="16 17 19">
        <text>(6S)-NADPHX + ADP = AMP + phosphate + NADPH + H(+)</text>
        <dbReference type="Rhea" id="RHEA:32235"/>
        <dbReference type="ChEBI" id="CHEBI:15378"/>
        <dbReference type="ChEBI" id="CHEBI:43474"/>
        <dbReference type="ChEBI" id="CHEBI:57783"/>
        <dbReference type="ChEBI" id="CHEBI:64076"/>
        <dbReference type="ChEBI" id="CHEBI:456215"/>
        <dbReference type="ChEBI" id="CHEBI:456216"/>
        <dbReference type="EC" id="4.2.1.136"/>
    </reaction>
</comment>
<keyword evidence="6 17" id="KW-0547">Nucleotide-binding</keyword>
<evidence type="ECO:0000259" key="20">
    <source>
        <dbReference type="PROSITE" id="PS51383"/>
    </source>
</evidence>
<dbReference type="SUPFAM" id="SSF64153">
    <property type="entry name" value="YjeF N-terminal domain-like"/>
    <property type="match status" value="1"/>
</dbReference>
<dbReference type="EMBL" id="PDEA01000001">
    <property type="protein sequence ID" value="PEH88802.1"/>
    <property type="molecule type" value="Genomic_DNA"/>
</dbReference>
<evidence type="ECO:0000259" key="21">
    <source>
        <dbReference type="PROSITE" id="PS51385"/>
    </source>
</evidence>
<accession>A0A2A7UU61</accession>
<evidence type="ECO:0000256" key="17">
    <source>
        <dbReference type="HAMAP-Rule" id="MF_01965"/>
    </source>
</evidence>
<gene>
    <name evidence="18" type="primary">nnrE</name>
    <name evidence="17" type="synonym">nnrD</name>
    <name evidence="22" type="ORF">CRM82_09545</name>
</gene>
<evidence type="ECO:0000256" key="8">
    <source>
        <dbReference type="ARBA" id="ARBA00022857"/>
    </source>
</evidence>
<dbReference type="InterPro" id="IPR030677">
    <property type="entry name" value="Nnr"/>
</dbReference>
<dbReference type="Gene3D" id="3.40.50.10260">
    <property type="entry name" value="YjeF N-terminal domain"/>
    <property type="match status" value="1"/>
</dbReference>
<keyword evidence="10 17" id="KW-0520">NAD</keyword>
<comment type="similarity">
    <text evidence="17">Belongs to the NnrD/CARKD family.</text>
</comment>
<keyword evidence="23" id="KW-1185">Reference proteome</keyword>
<dbReference type="EC" id="5.1.99.6" evidence="19"/>
<evidence type="ECO:0000256" key="11">
    <source>
        <dbReference type="ARBA" id="ARBA00023235"/>
    </source>
</evidence>
<dbReference type="SUPFAM" id="SSF53613">
    <property type="entry name" value="Ribokinase-like"/>
    <property type="match status" value="1"/>
</dbReference>
<evidence type="ECO:0000256" key="18">
    <source>
        <dbReference type="HAMAP-Rule" id="MF_01966"/>
    </source>
</evidence>
<dbReference type="GO" id="GO:0046872">
    <property type="term" value="F:metal ion binding"/>
    <property type="evidence" value="ECO:0007669"/>
    <property type="project" value="UniProtKB-UniRule"/>
</dbReference>
<dbReference type="PROSITE" id="PS51385">
    <property type="entry name" value="YJEF_N"/>
    <property type="match status" value="1"/>
</dbReference>
<feature type="domain" description="YjeF C-terminal" evidence="20">
    <location>
        <begin position="244"/>
        <end position="510"/>
    </location>
</feature>
<evidence type="ECO:0000313" key="22">
    <source>
        <dbReference type="EMBL" id="PEH88802.1"/>
    </source>
</evidence>
<dbReference type="PROSITE" id="PS01050">
    <property type="entry name" value="YJEF_C_2"/>
    <property type="match status" value="1"/>
</dbReference>
<evidence type="ECO:0000256" key="3">
    <source>
        <dbReference type="ARBA" id="ARBA00006001"/>
    </source>
</evidence>
<dbReference type="HAMAP" id="MF_01965">
    <property type="entry name" value="NADHX_dehydratase"/>
    <property type="match status" value="1"/>
</dbReference>